<dbReference type="Proteomes" id="UP000183039">
    <property type="component" value="Unassembled WGS sequence"/>
</dbReference>
<dbReference type="NCBIfam" id="TIGR02227">
    <property type="entry name" value="sigpep_I_bact"/>
    <property type="match status" value="1"/>
</dbReference>
<evidence type="ECO:0000313" key="11">
    <source>
        <dbReference type="Proteomes" id="UP000065511"/>
    </source>
</evidence>
<name>A0A0S3KEH9_9ENTE</name>
<evidence type="ECO:0000256" key="7">
    <source>
        <dbReference type="SAM" id="MobiDB-lite"/>
    </source>
</evidence>
<evidence type="ECO:0000313" key="10">
    <source>
        <dbReference type="EMBL" id="OJG89766.1"/>
    </source>
</evidence>
<dbReference type="EMBL" id="JXLC01000022">
    <property type="protein sequence ID" value="OJG89766.1"/>
    <property type="molecule type" value="Genomic_DNA"/>
</dbReference>
<dbReference type="CDD" id="cd06530">
    <property type="entry name" value="S26_SPase_I"/>
    <property type="match status" value="1"/>
</dbReference>
<dbReference type="PANTHER" id="PTHR43390:SF1">
    <property type="entry name" value="CHLOROPLAST PROCESSING PEPTIDASE"/>
    <property type="match status" value="1"/>
</dbReference>
<evidence type="ECO:0000256" key="2">
    <source>
        <dbReference type="ARBA" id="ARBA00004401"/>
    </source>
</evidence>
<keyword evidence="11" id="KW-1185">Reference proteome</keyword>
<evidence type="ECO:0000259" key="8">
    <source>
        <dbReference type="Pfam" id="PF10502"/>
    </source>
</evidence>
<comment type="subcellular location">
    <subcellularLocation>
        <location evidence="2">Cell membrane</location>
        <topology evidence="2">Single-pass type II membrane protein</topology>
    </subcellularLocation>
    <subcellularLocation>
        <location evidence="6">Membrane</location>
        <topology evidence="6">Single-pass type II membrane protein</topology>
    </subcellularLocation>
</comment>
<dbReference type="InterPro" id="IPR019533">
    <property type="entry name" value="Peptidase_S26"/>
</dbReference>
<evidence type="ECO:0000256" key="5">
    <source>
        <dbReference type="ARBA" id="ARBA00022801"/>
    </source>
</evidence>
<dbReference type="GO" id="GO:0004252">
    <property type="term" value="F:serine-type endopeptidase activity"/>
    <property type="evidence" value="ECO:0007669"/>
    <property type="project" value="InterPro"/>
</dbReference>
<evidence type="ECO:0000256" key="1">
    <source>
        <dbReference type="ARBA" id="ARBA00000677"/>
    </source>
</evidence>
<feature type="domain" description="Peptidase S26" evidence="8">
    <location>
        <begin position="59"/>
        <end position="221"/>
    </location>
</feature>
<dbReference type="Pfam" id="PF10502">
    <property type="entry name" value="Peptidase_S26"/>
    <property type="match status" value="1"/>
</dbReference>
<organism evidence="10 12">
    <name type="scientific">Enterococcus silesiacus</name>
    <dbReference type="NCBI Taxonomy" id="332949"/>
    <lineage>
        <taxon>Bacteria</taxon>
        <taxon>Bacillati</taxon>
        <taxon>Bacillota</taxon>
        <taxon>Bacilli</taxon>
        <taxon>Lactobacillales</taxon>
        <taxon>Enterococcaceae</taxon>
        <taxon>Enterococcus</taxon>
    </lineage>
</organism>
<sequence length="222" mass="25635">MSKNKQTKTSLKKEQSNGRGSKPVSVNRKKMTSSSKKQKQQKIRHKKLIKKQKRVRLAKELMLAVTLLLVLLYLQSLFFFSFAKVNSYAMSPTLKMGEYVFIDKNARIQRQDILLIKRENARTIEMKRVIGLPSENVEYKEDQLYINGVERSEPYLAAEKTSAANSDFLYTKDFTLFGLMGTTELPADRYFVLGDNRLYSTDSRDYGTIKKSEIIGIVSFQF</sequence>
<dbReference type="GO" id="GO:0009003">
    <property type="term" value="F:signal peptidase activity"/>
    <property type="evidence" value="ECO:0007669"/>
    <property type="project" value="UniProtKB-EC"/>
</dbReference>
<gene>
    <name evidence="9" type="ORF">ATZ33_15260</name>
    <name evidence="10" type="ORF">RV15_GL001607</name>
</gene>
<comment type="catalytic activity">
    <reaction evidence="1 6">
        <text>Cleavage of hydrophobic, N-terminal signal or leader sequences from secreted and periplasmic proteins.</text>
        <dbReference type="EC" id="3.4.21.89"/>
    </reaction>
</comment>
<dbReference type="KEGG" id="ess:ATZ33_15260"/>
<dbReference type="OrthoDB" id="9802919at2"/>
<dbReference type="InterPro" id="IPR036286">
    <property type="entry name" value="LexA/Signal_pep-like_sf"/>
</dbReference>
<dbReference type="PROSITE" id="PS00761">
    <property type="entry name" value="SPASE_I_3"/>
    <property type="match status" value="1"/>
</dbReference>
<feature type="compositionally biased region" description="Basic residues" evidence="7">
    <location>
        <begin position="27"/>
        <end position="48"/>
    </location>
</feature>
<feature type="region of interest" description="Disordered" evidence="7">
    <location>
        <begin position="1"/>
        <end position="48"/>
    </location>
</feature>
<dbReference type="EC" id="3.4.21.89" evidence="4 6"/>
<dbReference type="GO" id="GO:0006465">
    <property type="term" value="P:signal peptide processing"/>
    <property type="evidence" value="ECO:0007669"/>
    <property type="project" value="InterPro"/>
</dbReference>
<dbReference type="GO" id="GO:0005886">
    <property type="term" value="C:plasma membrane"/>
    <property type="evidence" value="ECO:0007669"/>
    <property type="project" value="UniProtKB-SubCell"/>
</dbReference>
<dbReference type="RefSeq" id="WP_083429191.1">
    <property type="nucleotide sequence ID" value="NZ_JXLC01000022.1"/>
</dbReference>
<keyword evidence="6" id="KW-0645">Protease</keyword>
<evidence type="ECO:0000313" key="12">
    <source>
        <dbReference type="Proteomes" id="UP000183039"/>
    </source>
</evidence>
<keyword evidence="5 6" id="KW-0378">Hydrolase</keyword>
<evidence type="ECO:0000256" key="3">
    <source>
        <dbReference type="ARBA" id="ARBA00009370"/>
    </source>
</evidence>
<dbReference type="InterPro" id="IPR019758">
    <property type="entry name" value="Pept_S26A_signal_pept_1_CS"/>
</dbReference>
<proteinExistence type="inferred from homology"/>
<accession>A0A0S3KEH9</accession>
<dbReference type="Proteomes" id="UP000065511">
    <property type="component" value="Chromosome"/>
</dbReference>
<dbReference type="PRINTS" id="PR00727">
    <property type="entry name" value="LEADERPTASE"/>
</dbReference>
<evidence type="ECO:0000256" key="4">
    <source>
        <dbReference type="ARBA" id="ARBA00013208"/>
    </source>
</evidence>
<dbReference type="PANTHER" id="PTHR43390">
    <property type="entry name" value="SIGNAL PEPTIDASE I"/>
    <property type="match status" value="1"/>
</dbReference>
<protein>
    <recommendedName>
        <fullName evidence="4 6">Signal peptidase I</fullName>
        <ecNumber evidence="4 6">3.4.21.89</ecNumber>
    </recommendedName>
</protein>
<reference evidence="10 12" key="1">
    <citation type="submission" date="2014-12" db="EMBL/GenBank/DDBJ databases">
        <title>Draft genome sequences of 29 type strains of Enterococci.</title>
        <authorList>
            <person name="Zhong Z."/>
            <person name="Sun Z."/>
            <person name="Liu W."/>
            <person name="Zhang W."/>
            <person name="Zhang H."/>
        </authorList>
    </citation>
    <scope>NUCLEOTIDE SEQUENCE [LARGE SCALE GENOMIC DNA]</scope>
    <source>
        <strain evidence="10 12">DSM 22801</strain>
    </source>
</reference>
<dbReference type="EMBL" id="CP013614">
    <property type="protein sequence ID" value="ALS02685.1"/>
    <property type="molecule type" value="Genomic_DNA"/>
</dbReference>
<evidence type="ECO:0000313" key="9">
    <source>
        <dbReference type="EMBL" id="ALS02685.1"/>
    </source>
</evidence>
<reference evidence="9 11" key="2">
    <citation type="submission" date="2015-12" db="EMBL/GenBank/DDBJ databases">
        <authorList>
            <person name="Lauer A."/>
            <person name="Humrighouse B."/>
            <person name="Loparev V."/>
            <person name="Shewmaker P.L."/>
            <person name="Whitney A.M."/>
            <person name="McLaughlin R.W."/>
        </authorList>
    </citation>
    <scope>NUCLEOTIDE SEQUENCE [LARGE SCALE GENOMIC DNA]</scope>
    <source>
        <strain evidence="9 11">LMG 23085</strain>
    </source>
</reference>
<dbReference type="Gene3D" id="2.10.109.10">
    <property type="entry name" value="Umud Fragment, subunit A"/>
    <property type="match status" value="1"/>
</dbReference>
<dbReference type="SUPFAM" id="SSF51306">
    <property type="entry name" value="LexA/Signal peptidase"/>
    <property type="match status" value="1"/>
</dbReference>
<dbReference type="AlphaFoldDB" id="A0A0S3KEH9"/>
<evidence type="ECO:0000256" key="6">
    <source>
        <dbReference type="RuleBase" id="RU362042"/>
    </source>
</evidence>
<comment type="similarity">
    <text evidence="3 6">Belongs to the peptidase S26 family.</text>
</comment>
<dbReference type="InterPro" id="IPR000223">
    <property type="entry name" value="Pept_S26A_signal_pept_1"/>
</dbReference>